<keyword evidence="2" id="KW-1185">Reference proteome</keyword>
<sequence length="364" mass="42510">MDTKVTIVFNRRKNATERIVKNPSRGSVEIQISQGRKRKWIATDVRVYLDQWKDGFVVNHIDAQDYNIKIHNLYEKALKEYQSLDSNVSLMFHKSFCDWMEQQIEERTDIVPSTLRAHRRTVEYLRESGYIKRFMDLTERNVTLWDQWLKRKLNKQSAVHGYHKRLKVYISRAMHLGLLKESPYRFVKVPRGKSDEIKYITVEERTRVENLQLSGSMEIVRDMFIFSCYTGLAYCDLIRVKDCLVEEDGEMVIDGSRLKTSVRYKLKILPKAMEILSKYDFDLDRMSNQKCNIYLKAIQTIAGIKTKLTMHVGRHSFATWALKMGVPLAVVSKMLAHTDITTTMIYAKVLQTEVAAGFDKLKGS</sequence>
<dbReference type="EMBL" id="SRYB01000035">
    <property type="protein sequence ID" value="TGY76838.1"/>
    <property type="molecule type" value="Genomic_DNA"/>
</dbReference>
<name>A0AC61RC47_9BACT</name>
<gene>
    <name evidence="1" type="ORF">E5331_17185</name>
</gene>
<organism evidence="1 2">
    <name type="scientific">Lepagella muris</name>
    <dbReference type="NCBI Taxonomy" id="3032870"/>
    <lineage>
        <taxon>Bacteria</taxon>
        <taxon>Pseudomonadati</taxon>
        <taxon>Bacteroidota</taxon>
        <taxon>Bacteroidia</taxon>
        <taxon>Bacteroidales</taxon>
        <taxon>Muribaculaceae</taxon>
        <taxon>Lepagella</taxon>
    </lineage>
</organism>
<accession>A0AC61RC47</accession>
<evidence type="ECO:0000313" key="1">
    <source>
        <dbReference type="EMBL" id="TGY76838.1"/>
    </source>
</evidence>
<evidence type="ECO:0000313" key="2">
    <source>
        <dbReference type="Proteomes" id="UP000306319"/>
    </source>
</evidence>
<dbReference type="Proteomes" id="UP000306319">
    <property type="component" value="Unassembled WGS sequence"/>
</dbReference>
<proteinExistence type="predicted"/>
<protein>
    <submittedName>
        <fullName evidence="1">Uncharacterized protein</fullName>
    </submittedName>
</protein>
<reference evidence="1" key="1">
    <citation type="submission" date="2019-04" db="EMBL/GenBank/DDBJ databases">
        <title>Microbes associate with the intestines of laboratory mice.</title>
        <authorList>
            <person name="Navarre W."/>
            <person name="Wong E."/>
            <person name="Huang K."/>
            <person name="Tropini C."/>
            <person name="Ng K."/>
            <person name="Yu B."/>
        </authorList>
    </citation>
    <scope>NUCLEOTIDE SEQUENCE</scope>
    <source>
        <strain evidence="1">NM04_E33</strain>
    </source>
</reference>
<comment type="caution">
    <text evidence="1">The sequence shown here is derived from an EMBL/GenBank/DDBJ whole genome shotgun (WGS) entry which is preliminary data.</text>
</comment>